<dbReference type="FunFam" id="3.50.50.60:FF:000133">
    <property type="entry name" value="Protoporphyrinogen oxidase"/>
    <property type="match status" value="1"/>
</dbReference>
<evidence type="ECO:0000256" key="9">
    <source>
        <dbReference type="ARBA" id="ARBA00023002"/>
    </source>
</evidence>
<dbReference type="PANTHER" id="PTHR42923">
    <property type="entry name" value="PROTOPORPHYRINOGEN OXIDASE"/>
    <property type="match status" value="1"/>
</dbReference>
<protein>
    <recommendedName>
        <fullName evidence="15 17">Protoporphyrinogen oxidase</fullName>
        <ecNumber evidence="5 17">1.3.3.4</ecNumber>
    </recommendedName>
</protein>
<keyword evidence="13 17" id="KW-0627">Porphyrin biosynthesis</keyword>
<keyword evidence="9 17" id="KW-0560">Oxidoreductase</keyword>
<dbReference type="GO" id="GO:0005743">
    <property type="term" value="C:mitochondrial inner membrane"/>
    <property type="evidence" value="ECO:0007669"/>
    <property type="project" value="UniProtKB-SubCell"/>
</dbReference>
<dbReference type="Gene3D" id="3.50.50.60">
    <property type="entry name" value="FAD/NAD(P)-binding domain"/>
    <property type="match status" value="1"/>
</dbReference>
<evidence type="ECO:0000256" key="17">
    <source>
        <dbReference type="RuleBase" id="RU367069"/>
    </source>
</evidence>
<feature type="domain" description="Amine oxidase" evidence="18">
    <location>
        <begin position="12"/>
        <end position="471"/>
    </location>
</feature>
<comment type="function">
    <text evidence="1 17">Catalyzes the 6-electron oxidation of protoporphyrinogen-IX to form protoporphyrin-IX.</text>
</comment>
<keyword evidence="22" id="KW-1267">Proteomics identification</keyword>
<dbReference type="SUPFAM" id="SSF54373">
    <property type="entry name" value="FAD-linked reductases, C-terminal domain"/>
    <property type="match status" value="1"/>
</dbReference>
<gene>
    <name evidence="20 21" type="primary">ppox</name>
    <name evidence="20" type="synonym">mno</name>
    <name evidence="20" type="synonym">ppo</name>
    <name evidence="20" type="synonym">zgc:123252</name>
</gene>
<organism evidence="19 20">
    <name type="scientific">Danio rerio</name>
    <name type="common">Zebrafish</name>
    <name type="synonym">Brachydanio rerio</name>
    <dbReference type="NCBI Taxonomy" id="7955"/>
    <lineage>
        <taxon>Eukaryota</taxon>
        <taxon>Metazoa</taxon>
        <taxon>Chordata</taxon>
        <taxon>Craniata</taxon>
        <taxon>Vertebrata</taxon>
        <taxon>Euteleostomi</taxon>
        <taxon>Actinopterygii</taxon>
        <taxon>Neopterygii</taxon>
        <taxon>Teleostei</taxon>
        <taxon>Ostariophysi</taxon>
        <taxon>Cypriniformes</taxon>
        <taxon>Danionidae</taxon>
        <taxon>Danioninae</taxon>
        <taxon>Danio</taxon>
    </lineage>
</organism>
<evidence type="ECO:0000256" key="1">
    <source>
        <dbReference type="ARBA" id="ARBA00002600"/>
    </source>
</evidence>
<comment type="cofactor">
    <cofactor evidence="17">
        <name>FAD</name>
        <dbReference type="ChEBI" id="CHEBI:57692"/>
    </cofactor>
    <text evidence="17">Binds 1 FAD per subunit.</text>
</comment>
<keyword evidence="12" id="KW-0472">Membrane</keyword>
<evidence type="ECO:0000256" key="3">
    <source>
        <dbReference type="ARBA" id="ARBA00005073"/>
    </source>
</evidence>
<keyword evidence="8 17" id="KW-0274">FAD</keyword>
<dbReference type="GeneID" id="664750"/>
<evidence type="ECO:0000256" key="14">
    <source>
        <dbReference type="ARBA" id="ARBA00024380"/>
    </source>
</evidence>
<reference evidence="20" key="4">
    <citation type="journal article" date="2012" name="J. Cell. Biochem.">
        <title>SAP30L (Sin3A-associated protein 30-like) is involved in regulation of cardiac development and hematopoiesis in zebrafish embryos.</title>
        <authorList>
            <person name="Teittinen K.J."/>
            <person name="Gronroos T."/>
            <person name="Parikka M."/>
            <person name="Junttila S."/>
            <person name="Uusimaki A."/>
            <person name="Laiho A."/>
            <person name="Korkeamaki H."/>
            <person name="Kurppa K."/>
            <person name="Turpeinen H."/>
            <person name="Pesu M."/>
            <person name="Gyenesei A."/>
            <person name="Ramet M."/>
            <person name="Lohi O."/>
        </authorList>
    </citation>
    <scope>NUCLEOTIDE SEQUENCE</scope>
    <source>
        <strain evidence="20">Tuebingen</strain>
    </source>
</reference>
<evidence type="ECO:0000256" key="6">
    <source>
        <dbReference type="ARBA" id="ARBA00022630"/>
    </source>
</evidence>
<keyword evidence="7" id="KW-0999">Mitochondrion inner membrane</keyword>
<reference evidence="20" key="8">
    <citation type="submission" date="2025-08" db="UniProtKB">
        <authorList>
            <consortium name="RefSeq"/>
        </authorList>
    </citation>
    <scope>IDENTIFICATION</scope>
    <source>
        <strain evidence="20">Tuebingen</strain>
    </source>
</reference>
<comment type="catalytic activity">
    <reaction evidence="16 17">
        <text>protoporphyrinogen IX + 3 O2 = protoporphyrin IX + 3 H2O2</text>
        <dbReference type="Rhea" id="RHEA:25576"/>
        <dbReference type="ChEBI" id="CHEBI:15379"/>
        <dbReference type="ChEBI" id="CHEBI:16240"/>
        <dbReference type="ChEBI" id="CHEBI:57306"/>
        <dbReference type="ChEBI" id="CHEBI:57307"/>
        <dbReference type="EC" id="1.3.3.4"/>
    </reaction>
</comment>
<comment type="pathway">
    <text evidence="3 17">Porphyrin-containing compound metabolism; protoporphyrin-IX biosynthesis; protoporphyrin-IX from protoporphyrinogen-IX: step 1/1.</text>
</comment>
<dbReference type="AGR" id="ZFIN:ZDB-GENE-051120-90"/>
<dbReference type="GO" id="GO:0005758">
    <property type="term" value="C:mitochondrial intermembrane space"/>
    <property type="evidence" value="ECO:0007669"/>
    <property type="project" value="UniProtKB-ARBA"/>
</dbReference>
<dbReference type="GO" id="GO:0006782">
    <property type="term" value="P:protoporphyrinogen IX biosynthetic process"/>
    <property type="evidence" value="ECO:0007669"/>
    <property type="project" value="UniProtKB-UniRule"/>
</dbReference>
<evidence type="ECO:0000259" key="18">
    <source>
        <dbReference type="Pfam" id="PF01593"/>
    </source>
</evidence>
<evidence type="ECO:0000256" key="5">
    <source>
        <dbReference type="ARBA" id="ARBA00012867"/>
    </source>
</evidence>
<reference evidence="20" key="7">
    <citation type="journal article" date="2024" name="Dev. Comp. Immunol.">
        <title>Congenital asplenia impairs heme-iron recycling during erythropoiesis in zebrafish.</title>
        <authorList>
            <person name="Xie L."/>
            <person name="Tao Y."/>
            <person name="Shen Z."/>
            <person name="Deng H."/>
            <person name="Duan X."/>
            <person name="Xue Y."/>
            <person name="Chen D."/>
            <person name="Li Y."/>
        </authorList>
    </citation>
    <scope>NUCLEOTIDE SEQUENCE</scope>
    <source>
        <strain evidence="20">Tuebingen</strain>
    </source>
</reference>
<comment type="subcellular location">
    <subcellularLocation>
        <location evidence="2">Mitochondrion inner membrane</location>
        <topology evidence="2">Peripheral membrane protein</topology>
        <orientation evidence="2">Intermembrane side</orientation>
    </subcellularLocation>
</comment>
<keyword evidence="19" id="KW-1185">Reference proteome</keyword>
<dbReference type="InterPro" id="IPR050464">
    <property type="entry name" value="Zeta_carotene_desat/Oxidored"/>
</dbReference>
<dbReference type="NCBIfam" id="TIGR00562">
    <property type="entry name" value="proto_IX_ox"/>
    <property type="match status" value="1"/>
</dbReference>
<reference evidence="20" key="5">
    <citation type="journal article" date="2015" name="Exp. Hematol.">
        <title>Antimalarial drug artemisinin depletes erythrocytes by activating apoptotic pathways in zebrafish.</title>
        <authorList>
            <person name="Yang R."/>
            <person name="Yan S."/>
            <person name="Zhu X."/>
            <person name="Li C.Y."/>
            <person name="Liu Z."/>
            <person name="Xiong J.W."/>
        </authorList>
    </citation>
    <scope>NUCLEOTIDE SEQUENCE</scope>
    <source>
        <strain evidence="20">Tuebingen</strain>
    </source>
</reference>
<evidence type="ECO:0000256" key="16">
    <source>
        <dbReference type="ARBA" id="ARBA00047554"/>
    </source>
</evidence>
<evidence type="ECO:0000313" key="19">
    <source>
        <dbReference type="Proteomes" id="UP000000437"/>
    </source>
</evidence>
<dbReference type="UniPathway" id="UPA00251">
    <property type="reaction ID" value="UER00324"/>
</dbReference>
<proteinExistence type="evidence at protein level"/>
<dbReference type="InterPro" id="IPR036188">
    <property type="entry name" value="FAD/NAD-bd_sf"/>
</dbReference>
<reference evidence="20" key="3">
    <citation type="journal article" date="2012" name="Hum. Mol. Genet.">
        <title>GLUT10 is required for the development of the cardiovascular system and the notochord and connects mitochondrial function to TGFbeta signaling.</title>
        <authorList>
            <person name="Willaert A."/>
            <person name="Khatri S."/>
            <person name="Callewaert B.L."/>
            <person name="Coucke P.J."/>
            <person name="Crosby S.D."/>
            <person name="Lee J.G."/>
            <person name="Davis E.C."/>
            <person name="Shiva S."/>
            <person name="Tsang M."/>
            <person name="De Paepe A."/>
            <person name="Urban Z."/>
        </authorList>
    </citation>
    <scope>NUCLEOTIDE SEQUENCE</scope>
    <source>
        <strain evidence="20">Tuebingen</strain>
    </source>
</reference>
<evidence type="ECO:0000256" key="2">
    <source>
        <dbReference type="ARBA" id="ARBA00004137"/>
    </source>
</evidence>
<dbReference type="Pfam" id="PF01593">
    <property type="entry name" value="Amino_oxidase"/>
    <property type="match status" value="1"/>
</dbReference>
<name>A0A8M1N8I3_DANRE</name>
<reference evidence="20" key="6">
    <citation type="journal article" date="2018" name="Blood Adv.">
        <title>Gfi1aa and Gfi1b set the pace for primitive erythroblast differentiation from hemangioblasts in the zebrafish embryo.</title>
        <authorList>
            <person name="Moore C."/>
            <person name="Richens J.L."/>
            <person name="Hough Y."/>
            <person name="Ucanok D."/>
            <person name="Malla S."/>
            <person name="Sang F."/>
            <person name="Chen Y."/>
            <person name="Elworthy S."/>
            <person name="Wilkinson R.N."/>
            <person name="Gering M."/>
        </authorList>
    </citation>
    <scope>NUCLEOTIDE SEQUENCE</scope>
    <source>
        <strain evidence="20">Tuebingen</strain>
    </source>
</reference>
<keyword evidence="11 17" id="KW-0350">Heme biosynthesis</keyword>
<reference evidence="20" key="1">
    <citation type="journal article" date="2007" name="DNA Seq.">
        <title>Cloning and expression of zebrafish genes encoding the heme synthesis enzymes uroporphyrinogen III synthase (UROS) and protoporphyrinogen oxidase (PPO).</title>
        <authorList>
            <person name="Hanaoka R."/>
            <person name="Dawid I.B."/>
            <person name="Kawahara A."/>
        </authorList>
    </citation>
    <scope>NUCLEOTIDE SEQUENCE</scope>
    <source>
        <strain evidence="20">Tuebingen</strain>
    </source>
</reference>
<dbReference type="PROSITE" id="PS51257">
    <property type="entry name" value="PROKAR_LIPOPROTEIN"/>
    <property type="match status" value="1"/>
</dbReference>
<evidence type="ECO:0000256" key="10">
    <source>
        <dbReference type="ARBA" id="ARBA00023128"/>
    </source>
</evidence>
<dbReference type="PANTHER" id="PTHR42923:SF3">
    <property type="entry name" value="PROTOPORPHYRINOGEN OXIDASE"/>
    <property type="match status" value="1"/>
</dbReference>
<evidence type="ECO:0000256" key="8">
    <source>
        <dbReference type="ARBA" id="ARBA00022827"/>
    </source>
</evidence>
<evidence type="ECO:0000256" key="11">
    <source>
        <dbReference type="ARBA" id="ARBA00023133"/>
    </source>
</evidence>
<reference evidence="20" key="2">
    <citation type="journal article" date="2008" name="Exp. Hematol.">
        <title>montalcino, A zebrafish model for variegate porphyria.</title>
        <authorList>
            <consortium name="Tubingen 2000 Screen Consortium"/>
            <person name="Dooley K.A."/>
            <person name="Fraenkel P.G."/>
            <person name="Langer N.B."/>
            <person name="Schmid B."/>
            <person name="Davidson A.J."/>
            <person name="Weber G."/>
            <person name="Chiang K."/>
            <person name="Foott H."/>
            <person name="Dwyer C."/>
            <person name="Wingert R.A."/>
            <person name="Zhou Y."/>
            <person name="Paw B.H."/>
            <person name="Zon L.I."/>
        </authorList>
    </citation>
    <scope>NUCLEOTIDE SEQUENCE</scope>
    <source>
        <strain evidence="20">Tuebingen</strain>
    </source>
</reference>
<evidence type="ECO:0000313" key="20">
    <source>
        <dbReference type="RefSeq" id="NP_001035068.2"/>
    </source>
</evidence>
<evidence type="ECO:0000256" key="4">
    <source>
        <dbReference type="ARBA" id="ARBA00010551"/>
    </source>
</evidence>
<dbReference type="EC" id="1.3.3.4" evidence="5 17"/>
<accession>A0A8M1N8I3</accession>
<evidence type="ECO:0007829" key="22">
    <source>
        <dbReference type="PeptideAtlas" id="A0A8M1N8I3"/>
    </source>
</evidence>
<dbReference type="GO" id="GO:0006785">
    <property type="term" value="P:heme B biosynthetic process"/>
    <property type="evidence" value="ECO:0007669"/>
    <property type="project" value="UniProtKB-ARBA"/>
</dbReference>
<keyword evidence="10" id="KW-0496">Mitochondrion</keyword>
<evidence type="ECO:0000313" key="21">
    <source>
        <dbReference type="ZFIN" id="ZDB-GENE-051120-90"/>
    </source>
</evidence>
<evidence type="ECO:0000256" key="13">
    <source>
        <dbReference type="ARBA" id="ARBA00023244"/>
    </source>
</evidence>
<dbReference type="KEGG" id="dre:664750"/>
<keyword evidence="6 17" id="KW-0285">Flavoprotein</keyword>
<comment type="subunit">
    <text evidence="14">Monomer. Homodimer.</text>
</comment>
<dbReference type="RefSeq" id="NP_001035068.2">
    <property type="nucleotide sequence ID" value="NM_001039979.2"/>
</dbReference>
<dbReference type="SUPFAM" id="SSF51905">
    <property type="entry name" value="FAD/NAD(P)-binding domain"/>
    <property type="match status" value="1"/>
</dbReference>
<dbReference type="GO" id="GO:0004729">
    <property type="term" value="F:oxygen-dependent protoporphyrinogen oxidase activity"/>
    <property type="evidence" value="ECO:0007669"/>
    <property type="project" value="UniProtKB-UniRule"/>
</dbReference>
<evidence type="ECO:0000256" key="15">
    <source>
        <dbReference type="ARBA" id="ARBA00044160"/>
    </source>
</evidence>
<dbReference type="CTD" id="5498"/>
<comment type="similarity">
    <text evidence="4 17">Belongs to the protoporphyrinogen/coproporphyrinogen oxidase family. Protoporphyrinogen oxidase subfamily.</text>
</comment>
<evidence type="ECO:0000256" key="12">
    <source>
        <dbReference type="ARBA" id="ARBA00023136"/>
    </source>
</evidence>
<dbReference type="AlphaFoldDB" id="A0A8M1N8I3"/>
<dbReference type="Proteomes" id="UP000000437">
    <property type="component" value="Chromosome 16"/>
</dbReference>
<evidence type="ECO:0000256" key="7">
    <source>
        <dbReference type="ARBA" id="ARBA00022792"/>
    </source>
</evidence>
<dbReference type="InterPro" id="IPR004572">
    <property type="entry name" value="Protoporphyrinogen_oxidase"/>
</dbReference>
<dbReference type="InterPro" id="IPR002937">
    <property type="entry name" value="Amino_oxidase"/>
</dbReference>
<dbReference type="ZFIN" id="ZDB-GENE-051120-90">
    <property type="gene designation" value="ppox"/>
</dbReference>
<sequence length="477" mass="51157">MQKVVAVLGGGIGGLSACHHLSKSPNVSKIVLLEGSGRCGGWLSSVRRDDGAVFEQGPRGVRPGGAVGRNTLNMVSELGLESELLPITSDHLASQNRFLYVKGQLHKMPSGLGGVLRTIPPFSRPIIQSVLKELVISKGTEEDESVHAFVSRRLGSELADIAIDCLCRGVFAGDSRQLSVRSCFPPLYEAEQARGSIVLGMLMGSGAGPKVVPSGLAKRASKESWTQWSLKRGMQTLPEALEDSLRRRNGVELHHHAKVKRLNVDSTGWEIKLDDGTSLKADHVISTLPASALASVLPPAAQTLSEQLRSIASVNVALVNLEYEGFILPVTGFGHLVPSTEDAGVLGVVYDSVPFPEHNRSGGATTRLTVMMGGAWFEQTFGSPDLVMEQTLLDRAVQAVNSHLSVTSQPVWSCVALLKNCIPQYHLGHWKRLEKMRQYISNHNLALTLAGASYDGVSVNDVIFSGRTAAEGLVGKI</sequence>